<dbReference type="EMBL" id="SGXA01000002">
    <property type="protein sequence ID" value="RZS71864.1"/>
    <property type="molecule type" value="Genomic_DNA"/>
</dbReference>
<protein>
    <submittedName>
        <fullName evidence="2">Putative secreted protein (Por secretion system target)</fullName>
    </submittedName>
</protein>
<gene>
    <name evidence="2" type="ORF">EV199_3777</name>
</gene>
<dbReference type="Proteomes" id="UP000293874">
    <property type="component" value="Unassembled WGS sequence"/>
</dbReference>
<evidence type="ECO:0000313" key="3">
    <source>
        <dbReference type="Proteomes" id="UP000293874"/>
    </source>
</evidence>
<name>A0A4Q7MV44_9BACT</name>
<accession>A0A4Q7MV44</accession>
<comment type="caution">
    <text evidence="2">The sequence shown here is derived from an EMBL/GenBank/DDBJ whole genome shotgun (WGS) entry which is preliminary data.</text>
</comment>
<dbReference type="AlphaFoldDB" id="A0A4Q7MV44"/>
<feature type="domain" description="Secretion system C-terminal sorting" evidence="1">
    <location>
        <begin position="136"/>
        <end position="198"/>
    </location>
</feature>
<dbReference type="Pfam" id="PF18962">
    <property type="entry name" value="Por_Secre_tail"/>
    <property type="match status" value="1"/>
</dbReference>
<reference evidence="2 3" key="1">
    <citation type="submission" date="2019-02" db="EMBL/GenBank/DDBJ databases">
        <title>Genomic Encyclopedia of Type Strains, Phase IV (KMG-IV): sequencing the most valuable type-strain genomes for metagenomic binning, comparative biology and taxonomic classification.</title>
        <authorList>
            <person name="Goeker M."/>
        </authorList>
    </citation>
    <scope>NUCLEOTIDE SEQUENCE [LARGE SCALE GENOMIC DNA]</scope>
    <source>
        <strain evidence="2 3">DSM 18116</strain>
    </source>
</reference>
<keyword evidence="3" id="KW-1185">Reference proteome</keyword>
<organism evidence="2 3">
    <name type="scientific">Pseudobacter ginsenosidimutans</name>
    <dbReference type="NCBI Taxonomy" id="661488"/>
    <lineage>
        <taxon>Bacteria</taxon>
        <taxon>Pseudomonadati</taxon>
        <taxon>Bacteroidota</taxon>
        <taxon>Chitinophagia</taxon>
        <taxon>Chitinophagales</taxon>
        <taxon>Chitinophagaceae</taxon>
        <taxon>Pseudobacter</taxon>
    </lineage>
</organism>
<proteinExistence type="predicted"/>
<sequence length="206" mass="22603">MFCLFLVLGGVVVLQGQTVPASDERSLLAEGDDSSVQVTNLAAIVKERTKVLLNWRLARIEGAAFVAVERSVNGRDFEMVALLKQPVSGDWYEWVDDSPGKGRNAYRIKHAGKSGVDQHSLIASTLIAGDISFKFYPNPVDNILIIRSEHASDVQIIDARGVIRLSQSGFHGLQTLNVSSLEKGVYILRVNNRVTGTISQEKLLKN</sequence>
<dbReference type="InterPro" id="IPR026444">
    <property type="entry name" value="Secre_tail"/>
</dbReference>
<dbReference type="NCBIfam" id="TIGR04183">
    <property type="entry name" value="Por_Secre_tail"/>
    <property type="match status" value="1"/>
</dbReference>
<evidence type="ECO:0000313" key="2">
    <source>
        <dbReference type="EMBL" id="RZS71864.1"/>
    </source>
</evidence>
<evidence type="ECO:0000259" key="1">
    <source>
        <dbReference type="Pfam" id="PF18962"/>
    </source>
</evidence>